<name>A0A167DMG1_COLIC</name>
<dbReference type="InterPro" id="IPR033964">
    <property type="entry name" value="ABBA"/>
</dbReference>
<dbReference type="AlphaFoldDB" id="A0A167DMG1"/>
<gene>
    <name evidence="3" type="ORF">CI238_10096</name>
</gene>
<comment type="similarity">
    <text evidence="1">Belongs to the tryptophan dimethylallyltransferase family.</text>
</comment>
<dbReference type="SFLD" id="SFLDS00036">
    <property type="entry name" value="Aromatic_Prenyltransferase"/>
    <property type="match status" value="1"/>
</dbReference>
<evidence type="ECO:0000256" key="1">
    <source>
        <dbReference type="ARBA" id="ARBA00010209"/>
    </source>
</evidence>
<reference evidence="3 4" key="1">
    <citation type="submission" date="2015-06" db="EMBL/GenBank/DDBJ databases">
        <title>Survival trade-offs in plant roots during colonization by closely related pathogenic and mutualistic fungi.</title>
        <authorList>
            <person name="Hacquard S."/>
            <person name="Kracher B."/>
            <person name="Hiruma K."/>
            <person name="Weinman A."/>
            <person name="Muench P."/>
            <person name="Garrido Oter R."/>
            <person name="Ver Loren van Themaat E."/>
            <person name="Dallerey J.-F."/>
            <person name="Damm U."/>
            <person name="Henrissat B."/>
            <person name="Lespinet O."/>
            <person name="Thon M."/>
            <person name="Kemen E."/>
            <person name="McHardy A.C."/>
            <person name="Schulze-Lefert P."/>
            <person name="O'Connell R.J."/>
        </authorList>
    </citation>
    <scope>NUCLEOTIDE SEQUENCE [LARGE SCALE GENOMIC DNA]</scope>
    <source>
        <strain evidence="3 4">MAFF 238704</strain>
    </source>
</reference>
<sequence length="440" mass="49412">MVAAILSLDFDISQEATTFWEQAILPPLVSLMQSAGYSITDQEHYVGFINQFVVPSLGPRPKNAKTPTGTKIPHFDSFCNDDFTPAEISWNIAANKSTIRVGFEPIGIFAGTAKDPFNQIEPGVAISRLLRQHDRNSSTEVQLWELLKTHFHVASNNEVASRMAPGDHKTSNTISFDLQGKWPSPKLYFYATPISLLTDTSTDDIITTAVTQLPLNLEPSFRYVRLFLENEQHNHNSPRLELLSVDAVCPTDARIKLYMRTKDTSFDRVKEIYTLKGALNGPEIDAGLNLIRLFYLHVLGISAPGDNLPCCKHLTAGIGFNMEIMHNRPVPIPKVYIPIRHYGGTDLRIAQSLSNFFRACGLQQAADNYLDALRNAFQNQDFSDTIGRQTYAALSYNNNGPYVTIYYNLMTFSTGKERDEEGRLVGPAVRKPHHYFYSQL</sequence>
<dbReference type="STRING" id="1573173.A0A167DMG1"/>
<protein>
    <submittedName>
        <fullName evidence="3">Aromatic prenyltransferase</fullName>
    </submittedName>
</protein>
<dbReference type="Proteomes" id="UP000076584">
    <property type="component" value="Unassembled WGS sequence"/>
</dbReference>
<dbReference type="SFLD" id="SFLDG01162">
    <property type="entry name" value="I"/>
    <property type="match status" value="1"/>
</dbReference>
<evidence type="ECO:0000313" key="4">
    <source>
        <dbReference type="Proteomes" id="UP000076584"/>
    </source>
</evidence>
<dbReference type="NCBIfam" id="TIGR03429">
    <property type="entry name" value="arom_pren_DMATS"/>
    <property type="match status" value="1"/>
</dbReference>
<accession>A0A167DMG1</accession>
<dbReference type="OrthoDB" id="5392033at2759"/>
<dbReference type="PANTHER" id="PTHR40627:SF4">
    <property type="entry name" value="PRENYLTRANSFERASE ASQH1-RELATED"/>
    <property type="match status" value="1"/>
</dbReference>
<comment type="caution">
    <text evidence="3">The sequence shown here is derived from an EMBL/GenBank/DDBJ whole genome shotgun (WGS) entry which is preliminary data.</text>
</comment>
<dbReference type="PIRSF" id="PIRSF000509">
    <property type="entry name" value="Trp_DMAT"/>
    <property type="match status" value="1"/>
</dbReference>
<dbReference type="InterPro" id="IPR012148">
    <property type="entry name" value="ABBA_DMATS-like"/>
</dbReference>
<dbReference type="InterPro" id="IPR017795">
    <property type="entry name" value="ABBA_NscD-like"/>
</dbReference>
<organism evidence="3 4">
    <name type="scientific">Colletotrichum incanum</name>
    <name type="common">Soybean anthracnose fungus</name>
    <dbReference type="NCBI Taxonomy" id="1573173"/>
    <lineage>
        <taxon>Eukaryota</taxon>
        <taxon>Fungi</taxon>
        <taxon>Dikarya</taxon>
        <taxon>Ascomycota</taxon>
        <taxon>Pezizomycotina</taxon>
        <taxon>Sordariomycetes</taxon>
        <taxon>Hypocreomycetidae</taxon>
        <taxon>Glomerellales</taxon>
        <taxon>Glomerellaceae</taxon>
        <taxon>Colletotrichum</taxon>
        <taxon>Colletotrichum spaethianum species complex</taxon>
    </lineage>
</organism>
<keyword evidence="2 3" id="KW-0808">Transferase</keyword>
<dbReference type="EMBL" id="LFIW01000969">
    <property type="protein sequence ID" value="KZL84071.1"/>
    <property type="molecule type" value="Genomic_DNA"/>
</dbReference>
<proteinExistence type="inferred from homology"/>
<evidence type="ECO:0000256" key="2">
    <source>
        <dbReference type="ARBA" id="ARBA00022679"/>
    </source>
</evidence>
<evidence type="ECO:0000313" key="3">
    <source>
        <dbReference type="EMBL" id="KZL84071.1"/>
    </source>
</evidence>
<dbReference type="GO" id="GO:0016765">
    <property type="term" value="F:transferase activity, transferring alkyl or aryl (other than methyl) groups"/>
    <property type="evidence" value="ECO:0007669"/>
    <property type="project" value="InterPro"/>
</dbReference>
<dbReference type="GO" id="GO:0009820">
    <property type="term" value="P:alkaloid metabolic process"/>
    <property type="evidence" value="ECO:0007669"/>
    <property type="project" value="InterPro"/>
</dbReference>
<dbReference type="PANTHER" id="PTHR40627">
    <property type="entry name" value="INDOLE PRENYLTRANSFERASE TDIB-RELATED"/>
    <property type="match status" value="1"/>
</dbReference>
<dbReference type="CDD" id="cd13929">
    <property type="entry name" value="PT-DMATS_CymD"/>
    <property type="match status" value="1"/>
</dbReference>
<dbReference type="Pfam" id="PF11991">
    <property type="entry name" value="Trp_DMAT"/>
    <property type="match status" value="1"/>
</dbReference>
<keyword evidence="4" id="KW-1185">Reference proteome</keyword>